<evidence type="ECO:0000256" key="8">
    <source>
        <dbReference type="ARBA" id="ARBA00022603"/>
    </source>
</evidence>
<comment type="catalytic activity">
    <reaction evidence="14 15 17">
        <text>guanosine(37) in tRNA + S-adenosyl-L-methionine = N(1)-methylguanosine(37) in tRNA + S-adenosyl-L-homocysteine + H(+)</text>
        <dbReference type="Rhea" id="RHEA:36899"/>
        <dbReference type="Rhea" id="RHEA-COMP:10145"/>
        <dbReference type="Rhea" id="RHEA-COMP:10147"/>
        <dbReference type="ChEBI" id="CHEBI:15378"/>
        <dbReference type="ChEBI" id="CHEBI:57856"/>
        <dbReference type="ChEBI" id="CHEBI:59789"/>
        <dbReference type="ChEBI" id="CHEBI:73542"/>
        <dbReference type="ChEBI" id="CHEBI:74269"/>
        <dbReference type="EC" id="2.1.1.228"/>
    </reaction>
</comment>
<evidence type="ECO:0000256" key="2">
    <source>
        <dbReference type="ARBA" id="ARBA00004496"/>
    </source>
</evidence>
<dbReference type="NCBIfam" id="NF000648">
    <property type="entry name" value="PRK00026.1"/>
    <property type="match status" value="1"/>
</dbReference>
<dbReference type="InterPro" id="IPR029026">
    <property type="entry name" value="tRNA_m1G_MTases_N"/>
</dbReference>
<dbReference type="EMBL" id="QFGA01000002">
    <property type="protein sequence ID" value="TEB05478.1"/>
    <property type="molecule type" value="Genomic_DNA"/>
</dbReference>
<evidence type="ECO:0000256" key="5">
    <source>
        <dbReference type="ARBA" id="ARBA00012807"/>
    </source>
</evidence>
<evidence type="ECO:0000256" key="9">
    <source>
        <dbReference type="ARBA" id="ARBA00022679"/>
    </source>
</evidence>
<comment type="subcellular location">
    <subcellularLocation>
        <location evidence="2 15 17">Cytoplasm</location>
    </subcellularLocation>
</comment>
<keyword evidence="7 15" id="KW-0963">Cytoplasm</keyword>
<evidence type="ECO:0000256" key="7">
    <source>
        <dbReference type="ARBA" id="ARBA00022490"/>
    </source>
</evidence>
<gene>
    <name evidence="15 19" type="primary">trmD</name>
    <name evidence="19" type="ORF">Psch_02519</name>
</gene>
<sequence>MRFDILTLFPEMFTGPLTSSILKRARERGAIEVNLVNIRDYSTNKHHTVDDTPYGGGAGMVMGPEALTNAIENVVGRYGQSSHRVLLMCPQGRPFSQALAMDLAGEKNLLLICGHYEGIDERVRETMVTDEISIGDYVLTGGELPAAVVVDAVARLLPGVLGEAASFEEESFQTSLLEYPHYTRPREYRGQMVPEVLLSGHHEEIRKWRRRHSLLRTLARRPDLLEQAELTREDKAILREVLQDLASLDLD</sequence>
<dbReference type="GO" id="GO:0052906">
    <property type="term" value="F:tRNA (guanine(37)-N1)-methyltransferase activity"/>
    <property type="evidence" value="ECO:0007669"/>
    <property type="project" value="UniProtKB-UniRule"/>
</dbReference>
<dbReference type="FunFam" id="3.40.1280.10:FF:000001">
    <property type="entry name" value="tRNA (guanine-N(1)-)-methyltransferase"/>
    <property type="match status" value="1"/>
</dbReference>
<evidence type="ECO:0000256" key="15">
    <source>
        <dbReference type="HAMAP-Rule" id="MF_00605"/>
    </source>
</evidence>
<comment type="similarity">
    <text evidence="3 15 17">Belongs to the RNA methyltransferase TrmD family.</text>
</comment>
<evidence type="ECO:0000256" key="10">
    <source>
        <dbReference type="ARBA" id="ARBA00022691"/>
    </source>
</evidence>
<dbReference type="PANTHER" id="PTHR46417">
    <property type="entry name" value="TRNA (GUANINE-N(1)-)-METHYLTRANSFERASE"/>
    <property type="match status" value="1"/>
</dbReference>
<dbReference type="InterPro" id="IPR002649">
    <property type="entry name" value="tRNA_m1G_MeTrfase_TrmD"/>
</dbReference>
<dbReference type="PANTHER" id="PTHR46417:SF1">
    <property type="entry name" value="TRNA (GUANINE-N(1)-)-METHYLTRANSFERASE"/>
    <property type="match status" value="1"/>
</dbReference>
<evidence type="ECO:0000256" key="11">
    <source>
        <dbReference type="ARBA" id="ARBA00022694"/>
    </source>
</evidence>
<comment type="caution">
    <text evidence="19">The sequence shown here is derived from an EMBL/GenBank/DDBJ whole genome shotgun (WGS) entry which is preliminary data.</text>
</comment>
<dbReference type="RefSeq" id="WP_190240526.1">
    <property type="nucleotide sequence ID" value="NZ_QFGA01000002.1"/>
</dbReference>
<evidence type="ECO:0000313" key="19">
    <source>
        <dbReference type="EMBL" id="TEB05478.1"/>
    </source>
</evidence>
<dbReference type="Gene3D" id="3.40.1280.10">
    <property type="match status" value="1"/>
</dbReference>
<reference evidence="19 20" key="1">
    <citation type="journal article" date="2018" name="Environ. Microbiol.">
        <title>Novel energy conservation strategies and behaviour of Pelotomaculum schinkii driving syntrophic propionate catabolism.</title>
        <authorList>
            <person name="Hidalgo-Ahumada C.A.P."/>
            <person name="Nobu M.K."/>
            <person name="Narihiro T."/>
            <person name="Tamaki H."/>
            <person name="Liu W.T."/>
            <person name="Kamagata Y."/>
            <person name="Stams A.J.M."/>
            <person name="Imachi H."/>
            <person name="Sousa D.Z."/>
        </authorList>
    </citation>
    <scope>NUCLEOTIDE SEQUENCE [LARGE SCALE GENOMIC DNA]</scope>
    <source>
        <strain evidence="19 20">HH</strain>
    </source>
</reference>
<dbReference type="SUPFAM" id="SSF75217">
    <property type="entry name" value="alpha/beta knot"/>
    <property type="match status" value="1"/>
</dbReference>
<dbReference type="HAMAP" id="MF_00605">
    <property type="entry name" value="TrmD"/>
    <property type="match status" value="1"/>
</dbReference>
<evidence type="ECO:0000313" key="20">
    <source>
        <dbReference type="Proteomes" id="UP000298324"/>
    </source>
</evidence>
<dbReference type="FunFam" id="1.10.1270.20:FF:000001">
    <property type="entry name" value="tRNA (guanine-N(1)-)-methyltransferase"/>
    <property type="match status" value="1"/>
</dbReference>
<evidence type="ECO:0000256" key="12">
    <source>
        <dbReference type="ARBA" id="ARBA00029736"/>
    </source>
</evidence>
<dbReference type="PIRSF" id="PIRSF000386">
    <property type="entry name" value="tRNA_mtase"/>
    <property type="match status" value="1"/>
</dbReference>
<name>A0A4Y7R936_9FIRM</name>
<dbReference type="Proteomes" id="UP000298324">
    <property type="component" value="Unassembled WGS sequence"/>
</dbReference>
<evidence type="ECO:0000256" key="14">
    <source>
        <dbReference type="ARBA" id="ARBA00047783"/>
    </source>
</evidence>
<dbReference type="InterPro" id="IPR016009">
    <property type="entry name" value="tRNA_MeTrfase_TRMD/TRM10"/>
</dbReference>
<comment type="subunit">
    <text evidence="4 15 17">Homodimer.</text>
</comment>
<keyword evidence="11 15" id="KW-0819">tRNA processing</keyword>
<evidence type="ECO:0000256" key="17">
    <source>
        <dbReference type="RuleBase" id="RU003464"/>
    </source>
</evidence>
<evidence type="ECO:0000256" key="13">
    <source>
        <dbReference type="ARBA" id="ARBA00033392"/>
    </source>
</evidence>
<evidence type="ECO:0000256" key="1">
    <source>
        <dbReference type="ARBA" id="ARBA00002634"/>
    </source>
</evidence>
<feature type="binding site" evidence="15 16">
    <location>
        <begin position="134"/>
        <end position="139"/>
    </location>
    <ligand>
        <name>S-adenosyl-L-methionine</name>
        <dbReference type="ChEBI" id="CHEBI:59789"/>
    </ligand>
</feature>
<dbReference type="InterPro" id="IPR023148">
    <property type="entry name" value="tRNA_m1G_MeTrfase_C_sf"/>
</dbReference>
<dbReference type="GO" id="GO:0005829">
    <property type="term" value="C:cytosol"/>
    <property type="evidence" value="ECO:0007669"/>
    <property type="project" value="TreeGrafter"/>
</dbReference>
<protein>
    <recommendedName>
        <fullName evidence="6 15">tRNA (guanine-N(1)-)-methyltransferase</fullName>
        <ecNumber evidence="5 15">2.1.1.228</ecNumber>
    </recommendedName>
    <alternativeName>
        <fullName evidence="12 15">M1G-methyltransferase</fullName>
    </alternativeName>
    <alternativeName>
        <fullName evidence="13 15">tRNA [GM37] methyltransferase</fullName>
    </alternativeName>
</protein>
<keyword evidence="9 15" id="KW-0808">Transferase</keyword>
<evidence type="ECO:0000256" key="4">
    <source>
        <dbReference type="ARBA" id="ARBA00011738"/>
    </source>
</evidence>
<dbReference type="CDD" id="cd18080">
    <property type="entry name" value="TrmD-like"/>
    <property type="match status" value="1"/>
</dbReference>
<organism evidence="19 20">
    <name type="scientific">Pelotomaculum schinkii</name>
    <dbReference type="NCBI Taxonomy" id="78350"/>
    <lineage>
        <taxon>Bacteria</taxon>
        <taxon>Bacillati</taxon>
        <taxon>Bacillota</taxon>
        <taxon>Clostridia</taxon>
        <taxon>Eubacteriales</taxon>
        <taxon>Desulfotomaculaceae</taxon>
        <taxon>Pelotomaculum</taxon>
    </lineage>
</organism>
<keyword evidence="20" id="KW-1185">Reference proteome</keyword>
<keyword evidence="10 15" id="KW-0949">S-adenosyl-L-methionine</keyword>
<keyword evidence="8 15" id="KW-0489">Methyltransferase</keyword>
<proteinExistence type="inferred from homology"/>
<evidence type="ECO:0000256" key="3">
    <source>
        <dbReference type="ARBA" id="ARBA00007630"/>
    </source>
</evidence>
<feature type="binding site" evidence="15 16">
    <location>
        <position position="114"/>
    </location>
    <ligand>
        <name>S-adenosyl-L-methionine</name>
        <dbReference type="ChEBI" id="CHEBI:59789"/>
    </ligand>
</feature>
<feature type="domain" description="tRNA methyltransferase TRMD/TRM10-type" evidence="18">
    <location>
        <begin position="1"/>
        <end position="227"/>
    </location>
</feature>
<evidence type="ECO:0000259" key="18">
    <source>
        <dbReference type="Pfam" id="PF01746"/>
    </source>
</evidence>
<evidence type="ECO:0000256" key="16">
    <source>
        <dbReference type="PIRSR" id="PIRSR000386-1"/>
    </source>
</evidence>
<dbReference type="AlphaFoldDB" id="A0A4Y7R936"/>
<dbReference type="Gene3D" id="1.10.1270.20">
    <property type="entry name" value="tRNA(m1g37)methyltransferase, domain 2"/>
    <property type="match status" value="1"/>
</dbReference>
<dbReference type="Pfam" id="PF01746">
    <property type="entry name" value="tRNA_m1G_MT"/>
    <property type="match status" value="1"/>
</dbReference>
<dbReference type="GO" id="GO:0002939">
    <property type="term" value="P:tRNA N1-guanine methylation"/>
    <property type="evidence" value="ECO:0007669"/>
    <property type="project" value="TreeGrafter"/>
</dbReference>
<dbReference type="InterPro" id="IPR029028">
    <property type="entry name" value="Alpha/beta_knot_MTases"/>
</dbReference>
<evidence type="ECO:0000256" key="6">
    <source>
        <dbReference type="ARBA" id="ARBA00014679"/>
    </source>
</evidence>
<accession>A0A4Y7R936</accession>
<comment type="function">
    <text evidence="1 15 17">Specifically methylates guanosine-37 in various tRNAs.</text>
</comment>
<dbReference type="NCBIfam" id="TIGR00088">
    <property type="entry name" value="trmD"/>
    <property type="match status" value="1"/>
</dbReference>
<dbReference type="EC" id="2.1.1.228" evidence="5 15"/>